<name>A0A7T0BXY8_9BACT</name>
<sequence>MILNKRVLLLGIALLTLTFMFSSVALADDSKEFAIKNQRVVTPPMNENPNMTHWLFVKCDYWAGCYMPCRGTLKACMKIAHEANWTVLNINSRVESNHFEANSLQGPVSLPSKPK</sequence>
<feature type="chain" id="PRO_5032827382" evidence="1">
    <location>
        <begin position="28"/>
        <end position="115"/>
    </location>
</feature>
<evidence type="ECO:0000313" key="3">
    <source>
        <dbReference type="Proteomes" id="UP000594688"/>
    </source>
</evidence>
<evidence type="ECO:0000256" key="1">
    <source>
        <dbReference type="SAM" id="SignalP"/>
    </source>
</evidence>
<reference evidence="2 3" key="1">
    <citation type="submission" date="2020-02" db="EMBL/GenBank/DDBJ databases">
        <title>Genomic and physiological characterization of two novel Nitrospinaceae genera.</title>
        <authorList>
            <person name="Mueller A.J."/>
            <person name="Jung M.-Y."/>
            <person name="Strachan C.R."/>
            <person name="Herbold C.W."/>
            <person name="Kirkegaard R.H."/>
            <person name="Daims H."/>
        </authorList>
    </citation>
    <scope>NUCLEOTIDE SEQUENCE [LARGE SCALE GENOMIC DNA]</scope>
    <source>
        <strain evidence="2">EB</strain>
    </source>
</reference>
<keyword evidence="1" id="KW-0732">Signal</keyword>
<dbReference type="EMBL" id="CP048685">
    <property type="protein sequence ID" value="QPJ62978.1"/>
    <property type="molecule type" value="Genomic_DNA"/>
</dbReference>
<organism evidence="2 3">
    <name type="scientific">Candidatus Nitronauta litoralis</name>
    <dbReference type="NCBI Taxonomy" id="2705533"/>
    <lineage>
        <taxon>Bacteria</taxon>
        <taxon>Pseudomonadati</taxon>
        <taxon>Nitrospinota/Tectimicrobiota group</taxon>
        <taxon>Nitrospinota</taxon>
        <taxon>Nitrospinia</taxon>
        <taxon>Nitrospinales</taxon>
        <taxon>Nitrospinaceae</taxon>
        <taxon>Candidatus Nitronauta</taxon>
    </lineage>
</organism>
<protein>
    <submittedName>
        <fullName evidence="2">Uncharacterized protein</fullName>
    </submittedName>
</protein>
<evidence type="ECO:0000313" key="2">
    <source>
        <dbReference type="EMBL" id="QPJ62978.1"/>
    </source>
</evidence>
<feature type="signal peptide" evidence="1">
    <location>
        <begin position="1"/>
        <end position="27"/>
    </location>
</feature>
<dbReference type="AlphaFoldDB" id="A0A7T0BXY8"/>
<accession>A0A7T0BXY8</accession>
<dbReference type="Proteomes" id="UP000594688">
    <property type="component" value="Chromosome"/>
</dbReference>
<gene>
    <name evidence="2" type="ORF">G3M70_14280</name>
</gene>
<proteinExistence type="predicted"/>
<dbReference type="KEGG" id="nli:G3M70_14280"/>